<keyword evidence="2" id="KW-1185">Reference proteome</keyword>
<reference evidence="1" key="1">
    <citation type="submission" date="2020-08" db="EMBL/GenBank/DDBJ databases">
        <title>Multicomponent nature underlies the extraordinary mechanical properties of spider dragline silk.</title>
        <authorList>
            <person name="Kono N."/>
            <person name="Nakamura H."/>
            <person name="Mori M."/>
            <person name="Yoshida Y."/>
            <person name="Ohtoshi R."/>
            <person name="Malay A.D."/>
            <person name="Moran D.A.P."/>
            <person name="Tomita M."/>
            <person name="Numata K."/>
            <person name="Arakawa K."/>
        </authorList>
    </citation>
    <scope>NUCLEOTIDE SEQUENCE</scope>
</reference>
<gene>
    <name evidence="1" type="ORF">NPIL_451221</name>
</gene>
<evidence type="ECO:0000313" key="1">
    <source>
        <dbReference type="EMBL" id="GFT11020.1"/>
    </source>
</evidence>
<sequence>MLQAPFKRKCFFLGSGFPHTTVGCCGKEKERLFYHFVDRVGFIFKSVSTPRGLKTFPPFVNKYSFAALSNRNSNIPEALPSTRSCISKQQRNLCSNHSLG</sequence>
<dbReference type="EMBL" id="BMAW01057424">
    <property type="protein sequence ID" value="GFT11020.1"/>
    <property type="molecule type" value="Genomic_DNA"/>
</dbReference>
<organism evidence="1 2">
    <name type="scientific">Nephila pilipes</name>
    <name type="common">Giant wood spider</name>
    <name type="synonym">Nephila maculata</name>
    <dbReference type="NCBI Taxonomy" id="299642"/>
    <lineage>
        <taxon>Eukaryota</taxon>
        <taxon>Metazoa</taxon>
        <taxon>Ecdysozoa</taxon>
        <taxon>Arthropoda</taxon>
        <taxon>Chelicerata</taxon>
        <taxon>Arachnida</taxon>
        <taxon>Araneae</taxon>
        <taxon>Araneomorphae</taxon>
        <taxon>Entelegynae</taxon>
        <taxon>Araneoidea</taxon>
        <taxon>Nephilidae</taxon>
        <taxon>Nephila</taxon>
    </lineage>
</organism>
<dbReference type="AlphaFoldDB" id="A0A8X6TFH3"/>
<comment type="caution">
    <text evidence="1">The sequence shown here is derived from an EMBL/GenBank/DDBJ whole genome shotgun (WGS) entry which is preliminary data.</text>
</comment>
<dbReference type="Proteomes" id="UP000887013">
    <property type="component" value="Unassembled WGS sequence"/>
</dbReference>
<name>A0A8X6TFH3_NEPPI</name>
<evidence type="ECO:0000313" key="2">
    <source>
        <dbReference type="Proteomes" id="UP000887013"/>
    </source>
</evidence>
<protein>
    <submittedName>
        <fullName evidence="1">Uncharacterized protein</fullName>
    </submittedName>
</protein>
<accession>A0A8X6TFH3</accession>
<proteinExistence type="predicted"/>
<dbReference type="PROSITE" id="PS51257">
    <property type="entry name" value="PROKAR_LIPOPROTEIN"/>
    <property type="match status" value="1"/>
</dbReference>